<feature type="region of interest" description="Disordered" evidence="3">
    <location>
        <begin position="23"/>
        <end position="42"/>
    </location>
</feature>
<name>A0AAV0F694_9ASTE</name>
<evidence type="ECO:0000256" key="2">
    <source>
        <dbReference type="ARBA" id="ARBA00022860"/>
    </source>
</evidence>
<dbReference type="PROSITE" id="PS50096">
    <property type="entry name" value="IQ"/>
    <property type="match status" value="2"/>
</dbReference>
<dbReference type="EMBL" id="CAMAPF010000963">
    <property type="protein sequence ID" value="CAH9130912.1"/>
    <property type="molecule type" value="Genomic_DNA"/>
</dbReference>
<dbReference type="InterPro" id="IPR000048">
    <property type="entry name" value="IQ_motif_EF-hand-BS"/>
</dbReference>
<evidence type="ECO:0000256" key="1">
    <source>
        <dbReference type="ARBA" id="ARBA00004474"/>
    </source>
</evidence>
<dbReference type="AlphaFoldDB" id="A0AAV0F694"/>
<organism evidence="4 5">
    <name type="scientific">Cuscuta epithymum</name>
    <dbReference type="NCBI Taxonomy" id="186058"/>
    <lineage>
        <taxon>Eukaryota</taxon>
        <taxon>Viridiplantae</taxon>
        <taxon>Streptophyta</taxon>
        <taxon>Embryophyta</taxon>
        <taxon>Tracheophyta</taxon>
        <taxon>Spermatophyta</taxon>
        <taxon>Magnoliopsida</taxon>
        <taxon>eudicotyledons</taxon>
        <taxon>Gunneridae</taxon>
        <taxon>Pentapetalae</taxon>
        <taxon>asterids</taxon>
        <taxon>lamiids</taxon>
        <taxon>Solanales</taxon>
        <taxon>Convolvulaceae</taxon>
        <taxon>Cuscuteae</taxon>
        <taxon>Cuscuta</taxon>
        <taxon>Cuscuta subgen. Cuscuta</taxon>
    </lineage>
</organism>
<accession>A0AAV0F694</accession>
<evidence type="ECO:0000313" key="4">
    <source>
        <dbReference type="EMBL" id="CAH9130912.1"/>
    </source>
</evidence>
<dbReference type="InterPro" id="IPR027417">
    <property type="entry name" value="P-loop_NTPase"/>
</dbReference>
<keyword evidence="2" id="KW-0112">Calmodulin-binding</keyword>
<dbReference type="Gene3D" id="1.20.5.190">
    <property type="match status" value="1"/>
</dbReference>
<dbReference type="GO" id="GO:0009536">
    <property type="term" value="C:plastid"/>
    <property type="evidence" value="ECO:0007669"/>
    <property type="project" value="UniProtKB-SubCell"/>
</dbReference>
<dbReference type="SMART" id="SM00015">
    <property type="entry name" value="IQ"/>
    <property type="match status" value="2"/>
</dbReference>
<evidence type="ECO:0000313" key="5">
    <source>
        <dbReference type="Proteomes" id="UP001152523"/>
    </source>
</evidence>
<gene>
    <name evidence="4" type="ORF">CEPIT_LOCUS31003</name>
</gene>
<comment type="subcellular location">
    <subcellularLocation>
        <location evidence="1">Plastid</location>
    </subcellularLocation>
</comment>
<dbReference type="GO" id="GO:0005516">
    <property type="term" value="F:calmodulin binding"/>
    <property type="evidence" value="ECO:0007669"/>
    <property type="project" value="UniProtKB-KW"/>
</dbReference>
<evidence type="ECO:0000256" key="3">
    <source>
        <dbReference type="SAM" id="MobiDB-lite"/>
    </source>
</evidence>
<reference evidence="4" key="1">
    <citation type="submission" date="2022-07" db="EMBL/GenBank/DDBJ databases">
        <authorList>
            <person name="Macas J."/>
            <person name="Novak P."/>
            <person name="Neumann P."/>
        </authorList>
    </citation>
    <scope>NUCLEOTIDE SEQUENCE</scope>
</reference>
<dbReference type="Proteomes" id="UP001152523">
    <property type="component" value="Unassembled WGS sequence"/>
</dbReference>
<dbReference type="Pfam" id="PF00612">
    <property type="entry name" value="IQ"/>
    <property type="match status" value="2"/>
</dbReference>
<comment type="caution">
    <text evidence="4">The sequence shown here is derived from an EMBL/GenBank/DDBJ whole genome shotgun (WGS) entry which is preliminary data.</text>
</comment>
<protein>
    <submittedName>
        <fullName evidence="4">Uncharacterized protein</fullName>
    </submittedName>
</protein>
<keyword evidence="5" id="KW-1185">Reference proteome</keyword>
<proteinExistence type="predicted"/>
<dbReference type="SUPFAM" id="SSF52540">
    <property type="entry name" value="P-loop containing nucleoside triphosphate hydrolases"/>
    <property type="match status" value="1"/>
</dbReference>
<sequence>MGTACEMRALSSLELMLLKLQHAEERPEDTPPALPARPVMKVRQPRQRKKLPFVFNSNSEFHQMNGKSLAGIEKDGFLDTVSQLGLSEVHAPIDFNKDVKDEEKGGLQEGVMTIQRCYRGYQAYSYYRKFRSGAIALQSCIRGWLARREFVKQVASQEANKIEFTKVPMIVLLELGRKVLISEAALERKRDESSSLKKLIADYEMTWRQHEARMQYLETMWQDELTSIQTSLAEARKQQALTGNNGSSRSIAITSGRIKIKPFVVSHPEMNTEIKPDKEVSSFSPKDELAKLKLKFEAWTKGYRKTLQEAKARMKKLGQPAKRKSSGIWCGK</sequence>